<dbReference type="Gene3D" id="2.20.28.10">
    <property type="match status" value="1"/>
</dbReference>
<dbReference type="Pfam" id="PF21349">
    <property type="entry name" value="RUBY_RBDX"/>
    <property type="match status" value="1"/>
</dbReference>
<keyword evidence="4" id="KW-0249">Electron transport</keyword>
<keyword evidence="5" id="KW-0408">Iron</keyword>
<comment type="caution">
    <text evidence="8">The sequence shown here is derived from an EMBL/GenBank/DDBJ whole genome shotgun (WGS) entry which is preliminary data.</text>
</comment>
<dbReference type="SUPFAM" id="SSF57802">
    <property type="entry name" value="Rubredoxin-like"/>
    <property type="match status" value="1"/>
</dbReference>
<evidence type="ECO:0000256" key="5">
    <source>
        <dbReference type="ARBA" id="ARBA00023004"/>
    </source>
</evidence>
<dbReference type="SUPFAM" id="SSF47240">
    <property type="entry name" value="Ferritin-like"/>
    <property type="match status" value="1"/>
</dbReference>
<evidence type="ECO:0000256" key="1">
    <source>
        <dbReference type="ARBA" id="ARBA00001965"/>
    </source>
</evidence>
<dbReference type="InterPro" id="IPR003251">
    <property type="entry name" value="Rr_diiron-bd_dom"/>
</dbReference>
<reference evidence="8 9" key="1">
    <citation type="submission" date="2021-07" db="EMBL/GenBank/DDBJ databases">
        <title>Clostridium weizhouense sp. nov., an anaerobic bacterium isolated from activated sludge of Petroleum wastewater.</title>
        <authorList>
            <person name="Li Q."/>
        </authorList>
    </citation>
    <scope>NUCLEOTIDE SEQUENCE [LARGE SCALE GENOMIC DNA]</scope>
    <source>
        <strain evidence="8 9">YB-6</strain>
    </source>
</reference>
<dbReference type="InterPro" id="IPR009078">
    <property type="entry name" value="Ferritin-like_SF"/>
</dbReference>
<evidence type="ECO:0000313" key="8">
    <source>
        <dbReference type="EMBL" id="MBW6411397.1"/>
    </source>
</evidence>
<dbReference type="PANTHER" id="PTHR43865">
    <property type="entry name" value="RUBRERYTHRIN-RELATED"/>
    <property type="match status" value="1"/>
</dbReference>
<dbReference type="PROSITE" id="PS50903">
    <property type="entry name" value="RUBREDOXIN_LIKE"/>
    <property type="match status" value="1"/>
</dbReference>
<keyword evidence="3" id="KW-0479">Metal-binding</keyword>
<name>A0ABS7ARV4_9CLOT</name>
<organism evidence="8 9">
    <name type="scientific">Clostridium weizhouense</name>
    <dbReference type="NCBI Taxonomy" id="2859781"/>
    <lineage>
        <taxon>Bacteria</taxon>
        <taxon>Bacillati</taxon>
        <taxon>Bacillota</taxon>
        <taxon>Clostridia</taxon>
        <taxon>Eubacteriales</taxon>
        <taxon>Clostridiaceae</taxon>
        <taxon>Clostridium</taxon>
    </lineage>
</organism>
<dbReference type="CDD" id="cd00729">
    <property type="entry name" value="rubredoxin_SM"/>
    <property type="match status" value="1"/>
</dbReference>
<dbReference type="InterPro" id="IPR024934">
    <property type="entry name" value="Rubredoxin-like_dom"/>
</dbReference>
<sequence length="180" mass="21348">MKLKGSKTERNLYKTFAGESRARNTYNLYAEKARQEGFRWVGDIFDETALNEYAHAREVFKRYLNNIKNTEDNLMSAALGEENESDNIYKEFEEIAREEGFKEIADFYKELREVEEHHKERFLMLAEKIKSGNMFKCNDVCYWQCLNCGYIHEGNEAPIICPLCKYPRAYFKQLLCDKKD</sequence>
<dbReference type="InterPro" id="IPR012347">
    <property type="entry name" value="Ferritin-like"/>
</dbReference>
<dbReference type="InterPro" id="IPR009040">
    <property type="entry name" value="Ferritin-like_diiron"/>
</dbReference>
<evidence type="ECO:0000313" key="9">
    <source>
        <dbReference type="Proteomes" id="UP001519921"/>
    </source>
</evidence>
<evidence type="ECO:0000259" key="6">
    <source>
        <dbReference type="PROSITE" id="PS50903"/>
    </source>
</evidence>
<evidence type="ECO:0000256" key="2">
    <source>
        <dbReference type="ARBA" id="ARBA00022448"/>
    </source>
</evidence>
<proteinExistence type="predicted"/>
<feature type="domain" description="Ferritin-like diiron" evidence="7">
    <location>
        <begin position="2"/>
        <end position="133"/>
    </location>
</feature>
<comment type="cofactor">
    <cofactor evidence="1">
        <name>Fe(3+)</name>
        <dbReference type="ChEBI" id="CHEBI:29034"/>
    </cofactor>
</comment>
<evidence type="ECO:0000256" key="3">
    <source>
        <dbReference type="ARBA" id="ARBA00022723"/>
    </source>
</evidence>
<dbReference type="Gene3D" id="1.20.1260.10">
    <property type="match status" value="1"/>
</dbReference>
<dbReference type="InterPro" id="IPR052364">
    <property type="entry name" value="Rubrerythrin"/>
</dbReference>
<dbReference type="RefSeq" id="WP_219780863.1">
    <property type="nucleotide sequence ID" value="NZ_JAHXPT010000013.1"/>
</dbReference>
<dbReference type="Proteomes" id="UP001519921">
    <property type="component" value="Unassembled WGS sequence"/>
</dbReference>
<keyword evidence="2" id="KW-0813">Transport</keyword>
<dbReference type="EMBL" id="JAHXPT010000013">
    <property type="protein sequence ID" value="MBW6411397.1"/>
    <property type="molecule type" value="Genomic_DNA"/>
</dbReference>
<gene>
    <name evidence="8" type="ORF">KYD98_15000</name>
</gene>
<dbReference type="PROSITE" id="PS50905">
    <property type="entry name" value="FERRITIN_LIKE"/>
    <property type="match status" value="1"/>
</dbReference>
<evidence type="ECO:0000259" key="7">
    <source>
        <dbReference type="PROSITE" id="PS50905"/>
    </source>
</evidence>
<dbReference type="CDD" id="cd01041">
    <property type="entry name" value="Rubrerythrin"/>
    <property type="match status" value="1"/>
</dbReference>
<keyword evidence="9" id="KW-1185">Reference proteome</keyword>
<accession>A0ABS7ARV4</accession>
<dbReference type="PANTHER" id="PTHR43865:SF1">
    <property type="entry name" value="RUBRERYTHRIN-RELATED"/>
    <property type="match status" value="1"/>
</dbReference>
<evidence type="ECO:0000256" key="4">
    <source>
        <dbReference type="ARBA" id="ARBA00022982"/>
    </source>
</evidence>
<dbReference type="Pfam" id="PF02915">
    <property type="entry name" value="Rubrerythrin"/>
    <property type="match status" value="1"/>
</dbReference>
<feature type="domain" description="Rubredoxin-like" evidence="6">
    <location>
        <begin position="140"/>
        <end position="174"/>
    </location>
</feature>
<protein>
    <submittedName>
        <fullName evidence="8">Rubrerythrin family protein</fullName>
    </submittedName>
</protein>
<dbReference type="InterPro" id="IPR048574">
    <property type="entry name" value="RUBY_RBDX"/>
</dbReference>